<proteinExistence type="predicted"/>
<sequence>MEKLQPLIEKLDQTTSATNFVADVEASFTQESVKVLTQDRKRTIRLAAEVVGSQKVLEWIAAAKDDMEEFTWVATTETPKPPAEISPELLEDLDTLVQAAPSNIQDLLRSRVQVVKTLFESFEQRIREITIASETNTTTCQQLREELSSTRRLLEQHQDREMCRHAVADMKAKRRRHI</sequence>
<evidence type="ECO:0000313" key="2">
    <source>
        <dbReference type="Proteomes" id="UP000236546"/>
    </source>
</evidence>
<evidence type="ECO:0000313" key="1">
    <source>
        <dbReference type="EMBL" id="PNP38033.1"/>
    </source>
</evidence>
<dbReference type="Proteomes" id="UP000236546">
    <property type="component" value="Unassembled WGS sequence"/>
</dbReference>
<name>A0A2K0SXN0_9HYPO</name>
<organism evidence="1 2">
    <name type="scientific">Trichoderma gamsii</name>
    <dbReference type="NCBI Taxonomy" id="398673"/>
    <lineage>
        <taxon>Eukaryota</taxon>
        <taxon>Fungi</taxon>
        <taxon>Dikarya</taxon>
        <taxon>Ascomycota</taxon>
        <taxon>Pezizomycotina</taxon>
        <taxon>Sordariomycetes</taxon>
        <taxon>Hypocreomycetidae</taxon>
        <taxon>Hypocreales</taxon>
        <taxon>Hypocreaceae</taxon>
        <taxon>Trichoderma</taxon>
    </lineage>
</organism>
<protein>
    <submittedName>
        <fullName evidence="1">Uncharacterized protein</fullName>
    </submittedName>
</protein>
<reference evidence="1 2" key="1">
    <citation type="submission" date="2017-02" db="EMBL/GenBank/DDBJ databases">
        <title>Genomes of Trichoderma spp. with biocontrol activity.</title>
        <authorList>
            <person name="Gardiner D."/>
            <person name="Kazan K."/>
            <person name="Vos C."/>
            <person name="Harvey P."/>
        </authorList>
    </citation>
    <scope>NUCLEOTIDE SEQUENCE [LARGE SCALE GENOMIC DNA]</scope>
    <source>
        <strain evidence="1 2">A5MH</strain>
    </source>
</reference>
<accession>A0A2K0SXN0</accession>
<dbReference type="OrthoDB" id="10523681at2759"/>
<comment type="caution">
    <text evidence="1">The sequence shown here is derived from an EMBL/GenBank/DDBJ whole genome shotgun (WGS) entry which is preliminary data.</text>
</comment>
<dbReference type="AlphaFoldDB" id="A0A2K0SXN0"/>
<gene>
    <name evidence="1" type="ORF">TGAMA5MH_10132</name>
</gene>
<dbReference type="EMBL" id="MTYH01000115">
    <property type="protein sequence ID" value="PNP38033.1"/>
    <property type="molecule type" value="Genomic_DNA"/>
</dbReference>